<accession>A0A151AXC4</accession>
<dbReference type="GO" id="GO:0016829">
    <property type="term" value="F:lyase activity"/>
    <property type="evidence" value="ECO:0007669"/>
    <property type="project" value="InterPro"/>
</dbReference>
<comment type="similarity">
    <text evidence="1">Belongs to the PrpD family.</text>
</comment>
<dbReference type="Pfam" id="PF03972">
    <property type="entry name" value="MmgE_PrpD_N"/>
    <property type="match status" value="1"/>
</dbReference>
<dbReference type="InterPro" id="IPR036148">
    <property type="entry name" value="MmgE/PrpD_sf"/>
</dbReference>
<dbReference type="RefSeq" id="WP_062284158.1">
    <property type="nucleotide sequence ID" value="NZ_LTBC01000005.1"/>
</dbReference>
<evidence type="ECO:0000259" key="2">
    <source>
        <dbReference type="Pfam" id="PF03972"/>
    </source>
</evidence>
<protein>
    <submittedName>
        <fullName evidence="4">2-methylcitrate dehydratase</fullName>
    </submittedName>
</protein>
<feature type="domain" description="MmgE/PrpD C-terminal" evidence="3">
    <location>
        <begin position="275"/>
        <end position="434"/>
    </location>
</feature>
<dbReference type="EMBL" id="LTBC01000005">
    <property type="protein sequence ID" value="KYH32210.1"/>
    <property type="molecule type" value="Genomic_DNA"/>
</dbReference>
<dbReference type="Gene3D" id="3.30.1330.120">
    <property type="entry name" value="2-methylcitrate dehydratase PrpD"/>
    <property type="match status" value="1"/>
</dbReference>
<dbReference type="PANTHER" id="PTHR16943:SF8">
    <property type="entry name" value="2-METHYLCITRATE DEHYDRATASE"/>
    <property type="match status" value="1"/>
</dbReference>
<dbReference type="InterPro" id="IPR005656">
    <property type="entry name" value="MmgE_PrpD"/>
</dbReference>
<dbReference type="Pfam" id="PF19305">
    <property type="entry name" value="MmgE_PrpD_C"/>
    <property type="match status" value="1"/>
</dbReference>
<reference evidence="4 5" key="1">
    <citation type="submission" date="2016-02" db="EMBL/GenBank/DDBJ databases">
        <title>Genome sequence of Moorella mulderi DSM 14980.</title>
        <authorList>
            <person name="Poehlein A."/>
            <person name="Daniel R."/>
        </authorList>
    </citation>
    <scope>NUCLEOTIDE SEQUENCE [LARGE SCALE GENOMIC DNA]</scope>
    <source>
        <strain evidence="4 5">DSM 14980</strain>
    </source>
</reference>
<dbReference type="OrthoDB" id="9791416at2"/>
<organism evidence="4 5">
    <name type="scientific">Moorella mulderi DSM 14980</name>
    <dbReference type="NCBI Taxonomy" id="1122241"/>
    <lineage>
        <taxon>Bacteria</taxon>
        <taxon>Bacillati</taxon>
        <taxon>Bacillota</taxon>
        <taxon>Clostridia</taxon>
        <taxon>Neomoorellales</taxon>
        <taxon>Neomoorellaceae</taxon>
        <taxon>Neomoorella</taxon>
    </lineage>
</organism>
<comment type="caution">
    <text evidence="4">The sequence shown here is derived from an EMBL/GenBank/DDBJ whole genome shotgun (WGS) entry which is preliminary data.</text>
</comment>
<dbReference type="SUPFAM" id="SSF103378">
    <property type="entry name" value="2-methylcitrate dehydratase PrpD"/>
    <property type="match status" value="1"/>
</dbReference>
<evidence type="ECO:0000259" key="3">
    <source>
        <dbReference type="Pfam" id="PF19305"/>
    </source>
</evidence>
<dbReference type="Proteomes" id="UP000075670">
    <property type="component" value="Unassembled WGS sequence"/>
</dbReference>
<evidence type="ECO:0000256" key="1">
    <source>
        <dbReference type="ARBA" id="ARBA00006174"/>
    </source>
</evidence>
<evidence type="ECO:0000313" key="4">
    <source>
        <dbReference type="EMBL" id="KYH32210.1"/>
    </source>
</evidence>
<sequence>MSDYKYPTPSLELARFVCSLRYDSLPVQVVDKIKSILLDGIACGCYGRTKPWGKMVYEFVQELGGKEEATLWLTDFKGPAVNVALALGTAIHAFDYDDYHKSKLHPASVIIPAALTMAEREGGVTTRQFLVALVAGYEVMIRVGLSVNPGVSRLKGWHLTGTCGVFGSAAAAGKILGLDEEQMAWALGIAGTQASGLWAFNYDGAMTKRLHPGRASQSGIMAAILAKKGFTGPIRILDAEDGGFWRATSDKPVPEKLLQAIGKKFECADTCIKPYASCGSNHAAIDAVRAIMANQHVAVTDIEKIIVFTSRVIKTQTGFDYLPATVLQAQMSLKYAVSAAIMFGNVLPEHMEEKCFGHPDMRRLMEKVEIVVDPEMDSLYPEHFCSKVLMITKDGKRYQVRINDPLGSEERPLKWDDVVNKASNLLRGIMAESHFNKLVEGIKNLARAEDEDIGAICKLLKI</sequence>
<feature type="domain" description="MmgE/PrpD N-terminal" evidence="2">
    <location>
        <begin position="12"/>
        <end position="252"/>
    </location>
</feature>
<gene>
    <name evidence="4" type="ORF">MOMUL_17850</name>
</gene>
<evidence type="ECO:0000313" key="5">
    <source>
        <dbReference type="Proteomes" id="UP000075670"/>
    </source>
</evidence>
<dbReference type="PATRIC" id="fig|1122241.3.peg.1887"/>
<dbReference type="InterPro" id="IPR045337">
    <property type="entry name" value="MmgE_PrpD_C"/>
</dbReference>
<dbReference type="InterPro" id="IPR045336">
    <property type="entry name" value="MmgE_PrpD_N"/>
</dbReference>
<dbReference type="PANTHER" id="PTHR16943">
    <property type="entry name" value="2-METHYLCITRATE DEHYDRATASE-RELATED"/>
    <property type="match status" value="1"/>
</dbReference>
<proteinExistence type="inferred from homology"/>
<name>A0A151AXC4_9FIRM</name>
<keyword evidence="5" id="KW-1185">Reference proteome</keyword>
<dbReference type="Gene3D" id="1.10.4100.10">
    <property type="entry name" value="2-methylcitrate dehydratase PrpD"/>
    <property type="match status" value="1"/>
</dbReference>
<dbReference type="AlphaFoldDB" id="A0A151AXC4"/>
<dbReference type="InterPro" id="IPR042188">
    <property type="entry name" value="MmgE/PrpD_sf_2"/>
</dbReference>
<dbReference type="InterPro" id="IPR042183">
    <property type="entry name" value="MmgE/PrpD_sf_1"/>
</dbReference>